<dbReference type="EMBL" id="KY523104">
    <property type="protein sequence ID" value="QKU35642.1"/>
    <property type="molecule type" value="Genomic_DNA"/>
</dbReference>
<reference evidence="1" key="2">
    <citation type="journal article" date="2018" name="Nat. Commun.">
        <title>Tailed giant Tupanvirus possesses the most complete translational apparatus of the known virosphere.</title>
        <authorList>
            <person name="Abrahao J."/>
            <person name="Silva L."/>
            <person name="Silva L.S."/>
            <person name="Khalil J.Y.B."/>
            <person name="Rodrigues R."/>
            <person name="Arantes T."/>
            <person name="Assis F."/>
            <person name="Boratto P."/>
            <person name="Andrade M."/>
            <person name="Kroon E.G."/>
            <person name="Ribeiro B."/>
            <person name="Bergier I."/>
            <person name="Seligmann H."/>
            <person name="Ghigo E."/>
            <person name="Colson P."/>
            <person name="Levasseur A."/>
            <person name="Kroemer G."/>
            <person name="Raoult D."/>
            <person name="La Scola B."/>
        </authorList>
    </citation>
    <scope>NUCLEOTIDE SEQUENCE [LARGE SCALE GENOMIC DNA]</scope>
    <source>
        <strain evidence="1">Soda lake</strain>
    </source>
</reference>
<reference evidence="1" key="1">
    <citation type="submission" date="2017-01" db="EMBL/GenBank/DDBJ databases">
        <authorList>
            <person name="Assis F.L."/>
            <person name="Abrahao J.S."/>
            <person name="Silva L."/>
            <person name="Khalil J.B."/>
            <person name="Rodrigues R."/>
            <person name="Silva L.S."/>
            <person name="Arantes T."/>
            <person name="Boratto P."/>
            <person name="Andrade M."/>
            <person name="Kroon E.G."/>
            <person name="Ribeiro B."/>
            <person name="Bergier I."/>
            <person name="Seligmann H."/>
            <person name="Ghigo E."/>
            <person name="Colson P."/>
            <person name="Levasseur A."/>
            <person name="Raoult D."/>
            <person name="Scola B.L."/>
        </authorList>
    </citation>
    <scope>NUCLEOTIDE SEQUENCE</scope>
    <source>
        <strain evidence="1">Soda lake</strain>
    </source>
</reference>
<accession>A0A6N1P195</accession>
<dbReference type="KEGG" id="vg:80519079"/>
<dbReference type="RefSeq" id="YP_010782315.1">
    <property type="nucleotide sequence ID" value="NC_075039.1"/>
</dbReference>
<name>A0A6N1P195_9VIRU</name>
<dbReference type="GeneID" id="80519079"/>
<organism evidence="1">
    <name type="scientific">Tupanvirus soda lake</name>
    <dbReference type="NCBI Taxonomy" id="2126985"/>
    <lineage>
        <taxon>Viruses</taxon>
        <taxon>Varidnaviria</taxon>
        <taxon>Bamfordvirae</taxon>
        <taxon>Nucleocytoviricota</taxon>
        <taxon>Megaviricetes</taxon>
        <taxon>Imitervirales</taxon>
        <taxon>Mimiviridae</taxon>
        <taxon>Megamimivirinae</taxon>
        <taxon>Tupanvirus</taxon>
        <taxon>Tupanvirus salinum</taxon>
    </lineage>
</organism>
<proteinExistence type="predicted"/>
<protein>
    <submittedName>
        <fullName evidence="1">Uncharacterized protein</fullName>
    </submittedName>
</protein>
<sequence length="146" mass="17575">MLDPFVDSFLKKYKPKQVDFTPYLKLDELKGFNYMKNPDGKKFLEPECTYIKYIKAGDEYQNNKCDPAVIQDGGMFLAGGYFLNGEFVETNDREKWYYLKLDTIISKKTKMEQKRFYSYYIKLVNYHIFYKHMRNRSLFDVILKNV</sequence>
<evidence type="ECO:0000313" key="1">
    <source>
        <dbReference type="EMBL" id="QKU35642.1"/>
    </source>
</evidence>